<reference evidence="2 3" key="1">
    <citation type="journal article" date="2020" name="Nat. Commun.">
        <title>Donkey genomes provide new insights into domestication and selection for coat color.</title>
        <authorList>
            <person name="Wang"/>
            <person name="C."/>
            <person name="Li"/>
            <person name="H."/>
            <person name="Guo"/>
            <person name="Y."/>
            <person name="Huang"/>
            <person name="J."/>
            <person name="Sun"/>
            <person name="Y."/>
            <person name="Min"/>
            <person name="J."/>
            <person name="Wang"/>
            <person name="J."/>
            <person name="Fang"/>
            <person name="X."/>
            <person name="Zhao"/>
            <person name="Z."/>
            <person name="Wang"/>
            <person name="S."/>
            <person name="Zhang"/>
            <person name="Y."/>
            <person name="Liu"/>
            <person name="Q."/>
            <person name="Jiang"/>
            <person name="Q."/>
            <person name="Wang"/>
            <person name="X."/>
            <person name="Guo"/>
            <person name="Y."/>
            <person name="Yang"/>
            <person name="C."/>
            <person name="Wang"/>
            <person name="Y."/>
            <person name="Tian"/>
            <person name="F."/>
            <person name="Zhuang"/>
            <person name="G."/>
            <person name="Fan"/>
            <person name="Y."/>
            <person name="Gao"/>
            <person name="Q."/>
            <person name="Li"/>
            <person name="Y."/>
            <person name="Ju"/>
            <person name="Z."/>
            <person name="Li"/>
            <person name="J."/>
            <person name="Li"/>
            <person name="R."/>
            <person name="Hou"/>
            <person name="M."/>
            <person name="Yang"/>
            <person name="G."/>
            <person name="Liu"/>
            <person name="G."/>
            <person name="Liu"/>
            <person name="W."/>
            <person name="Guo"/>
            <person name="J."/>
            <person name="Pan"/>
            <person name="S."/>
            <person name="Fan"/>
            <person name="G."/>
            <person name="Zhang"/>
            <person name="W."/>
            <person name="Zhang"/>
            <person name="R."/>
            <person name="Yu"/>
            <person name="J."/>
            <person name="Zhang"/>
            <person name="X."/>
            <person name="Yin"/>
            <person name="Q."/>
            <person name="Ji"/>
            <person name="C."/>
            <person name="Jin"/>
            <person name="Y."/>
            <person name="Yue"/>
            <person name="G."/>
            <person name="Liu"/>
            <person name="M."/>
            <person name="Xu"/>
            <person name="J."/>
            <person name="Liu"/>
            <person name="S."/>
            <person name="Jordana"/>
            <person name="J."/>
            <person name="Noce"/>
            <person name="A."/>
            <person name="Amills"/>
            <person name="M."/>
            <person name="Wu"/>
            <person name="D.D."/>
            <person name="Li"/>
            <person name="S."/>
            <person name="Zhou"/>
            <person name="X. and Zhong"/>
            <person name="J."/>
        </authorList>
    </citation>
    <scope>NUCLEOTIDE SEQUENCE [LARGE SCALE GENOMIC DNA]</scope>
</reference>
<dbReference type="InterPro" id="IPR016054">
    <property type="entry name" value="LY6_UPA_recep-like"/>
</dbReference>
<proteinExistence type="predicted"/>
<evidence type="ECO:0000313" key="3">
    <source>
        <dbReference type="Proteomes" id="UP000694387"/>
    </source>
</evidence>
<dbReference type="GO" id="GO:0009897">
    <property type="term" value="C:external side of plasma membrane"/>
    <property type="evidence" value="ECO:0007669"/>
    <property type="project" value="TreeGrafter"/>
</dbReference>
<gene>
    <name evidence="2" type="primary">LY6G6C</name>
</gene>
<dbReference type="GeneTree" id="ENSGT00390000000752"/>
<dbReference type="CDD" id="cd23546">
    <property type="entry name" value="TFP_LU_ECD_Ly6G6c"/>
    <property type="match status" value="1"/>
</dbReference>
<dbReference type="Pfam" id="PF00021">
    <property type="entry name" value="UPAR_LY6"/>
    <property type="match status" value="1"/>
</dbReference>
<dbReference type="AlphaFoldDB" id="A0A9L0JZU9"/>
<sequence length="200" mass="22000">MESWEPPACEVWSNCFPSNYNRINGGGITGDHWGELAGPPEGRRIQVCVEQALKEPDLRKSTLSAAAFATILRTLTMKGLLLLTLSSLVCWVSADIRCHSCYKVPVLGCVDRQSCRLEPGQQCLTTNVYLGKMWVFSNLRCGTPEEPCREAFNQTSHKLGLTYNTTCCNKDNCNSLAPRPTPALALVLTSLAGLGLWLLH</sequence>
<dbReference type="InterPro" id="IPR045860">
    <property type="entry name" value="Snake_toxin-like_sf"/>
</dbReference>
<dbReference type="InterPro" id="IPR039237">
    <property type="entry name" value="LY6G6C"/>
</dbReference>
<name>A0A9L0JZU9_EQUAS</name>
<dbReference type="SUPFAM" id="SSF57302">
    <property type="entry name" value="Snake toxin-like"/>
    <property type="match status" value="1"/>
</dbReference>
<dbReference type="PANTHER" id="PTHR32149">
    <property type="entry name" value="LYMPHOCYTE ANTIGEN 6 COMPLEX LOCUS PROTEIN G6C"/>
    <property type="match status" value="1"/>
</dbReference>
<evidence type="ECO:0000259" key="1">
    <source>
        <dbReference type="Pfam" id="PF00021"/>
    </source>
</evidence>
<dbReference type="Proteomes" id="UP000694387">
    <property type="component" value="Chromosome 8"/>
</dbReference>
<dbReference type="PANTHER" id="PTHR32149:SF2">
    <property type="entry name" value="LYMPHOCYTE ANTIGEN 6 COMPLEX LOCUS PROTEIN G6C"/>
    <property type="match status" value="1"/>
</dbReference>
<keyword evidence="3" id="KW-1185">Reference proteome</keyword>
<reference evidence="2" key="2">
    <citation type="submission" date="2025-08" db="UniProtKB">
        <authorList>
            <consortium name="Ensembl"/>
        </authorList>
    </citation>
    <scope>IDENTIFICATION</scope>
</reference>
<organism evidence="2 3">
    <name type="scientific">Equus asinus</name>
    <name type="common">Donkey</name>
    <name type="synonym">Equus africanus asinus</name>
    <dbReference type="NCBI Taxonomy" id="9793"/>
    <lineage>
        <taxon>Eukaryota</taxon>
        <taxon>Metazoa</taxon>
        <taxon>Chordata</taxon>
        <taxon>Craniata</taxon>
        <taxon>Vertebrata</taxon>
        <taxon>Euteleostomi</taxon>
        <taxon>Mammalia</taxon>
        <taxon>Eutheria</taxon>
        <taxon>Laurasiatheria</taxon>
        <taxon>Perissodactyla</taxon>
        <taxon>Equidae</taxon>
        <taxon>Equus</taxon>
    </lineage>
</organism>
<protein>
    <recommendedName>
        <fullName evidence="1">UPAR/Ly6 domain-containing protein</fullName>
    </recommendedName>
</protein>
<evidence type="ECO:0000313" key="2">
    <source>
        <dbReference type="Ensembl" id="ENSEASP00005058801.1"/>
    </source>
</evidence>
<dbReference type="GO" id="GO:0032991">
    <property type="term" value="C:protein-containing complex"/>
    <property type="evidence" value="ECO:0007669"/>
    <property type="project" value="TreeGrafter"/>
</dbReference>
<accession>A0A9L0JZU9</accession>
<reference evidence="2" key="3">
    <citation type="submission" date="2025-09" db="UniProtKB">
        <authorList>
            <consortium name="Ensembl"/>
        </authorList>
    </citation>
    <scope>IDENTIFICATION</scope>
</reference>
<dbReference type="Ensembl" id="ENSEAST00005067482.1">
    <property type="protein sequence ID" value="ENSEASP00005058801.1"/>
    <property type="gene ID" value="ENSEASG00005032389.1"/>
</dbReference>
<feature type="domain" description="UPAR/Ly6" evidence="1">
    <location>
        <begin position="95"/>
        <end position="175"/>
    </location>
</feature>